<keyword evidence="4" id="KW-0732">Signal</keyword>
<dbReference type="Pfam" id="PF01297">
    <property type="entry name" value="ZnuA"/>
    <property type="match status" value="1"/>
</dbReference>
<dbReference type="RefSeq" id="WP_253077193.1">
    <property type="nucleotide sequence ID" value="NZ_JAMXWN010000016.1"/>
</dbReference>
<dbReference type="InterPro" id="IPR050492">
    <property type="entry name" value="Bact_metal-bind_prot9"/>
</dbReference>
<comment type="subcellular location">
    <subcellularLocation>
        <location evidence="1">Cell envelope</location>
    </subcellularLocation>
</comment>
<name>A0ABW1WFT7_9BACL</name>
<evidence type="ECO:0000256" key="4">
    <source>
        <dbReference type="ARBA" id="ARBA00022729"/>
    </source>
</evidence>
<keyword evidence="7" id="KW-1185">Reference proteome</keyword>
<keyword evidence="2 5" id="KW-0813">Transport</keyword>
<dbReference type="SUPFAM" id="SSF53807">
    <property type="entry name" value="Helical backbone' metal receptor"/>
    <property type="match status" value="1"/>
</dbReference>
<dbReference type="EMBL" id="JBHSTQ010000014">
    <property type="protein sequence ID" value="MFC6387443.1"/>
    <property type="molecule type" value="Genomic_DNA"/>
</dbReference>
<evidence type="ECO:0000313" key="7">
    <source>
        <dbReference type="Proteomes" id="UP001596267"/>
    </source>
</evidence>
<dbReference type="PANTHER" id="PTHR42953">
    <property type="entry name" value="HIGH-AFFINITY ZINC UPTAKE SYSTEM PROTEIN ZNUA-RELATED"/>
    <property type="match status" value="1"/>
</dbReference>
<evidence type="ECO:0000256" key="2">
    <source>
        <dbReference type="ARBA" id="ARBA00022448"/>
    </source>
</evidence>
<proteinExistence type="inferred from homology"/>
<keyword evidence="3" id="KW-0479">Metal-binding</keyword>
<sequence length="303" mass="33728">MIKRRSLKVTLFMSVLILLAGILSGCGSKSASNGNNSESKKISIVSAEDFYGEVAKAVGGNHVTVTSILNKPNMDPHDFEATPQTARVVSRANLVIYNGIGYDDWMGRLVSNKKDNQVIRVGEDVMNKKNGDNEHLWYQPETLPALAHHLADQLAKIDSAHADQYKENAATFITTLKPINEEVAKLRKRSDNKLVDVSEPVFDYMLEALGYKVANNHFEQAVEEESDPSPKDIAQMQQDIKKKKIAFFVTNTQEMSPTVEKMVSLANKHSVPVIKVTETLPAGKNYKSWMLDQLAQINKAQNK</sequence>
<dbReference type="InterPro" id="IPR006127">
    <property type="entry name" value="ZnuA-like"/>
</dbReference>
<protein>
    <submittedName>
        <fullName evidence="6">Metal ABC transporter solute-binding protein</fullName>
    </submittedName>
</protein>
<organism evidence="6 7">
    <name type="scientific">Sporolactobacillus kofuensis</name>
    <dbReference type="NCBI Taxonomy" id="269672"/>
    <lineage>
        <taxon>Bacteria</taxon>
        <taxon>Bacillati</taxon>
        <taxon>Bacillota</taxon>
        <taxon>Bacilli</taxon>
        <taxon>Bacillales</taxon>
        <taxon>Sporolactobacillaceae</taxon>
        <taxon>Sporolactobacillus</taxon>
    </lineage>
</organism>
<dbReference type="CDD" id="cd01020">
    <property type="entry name" value="TroA_b"/>
    <property type="match status" value="1"/>
</dbReference>
<dbReference type="InterPro" id="IPR006128">
    <property type="entry name" value="Lipoprotein_PsaA-like"/>
</dbReference>
<gene>
    <name evidence="6" type="ORF">ACFP7A_12620</name>
</gene>
<evidence type="ECO:0000256" key="1">
    <source>
        <dbReference type="ARBA" id="ARBA00004196"/>
    </source>
</evidence>
<dbReference type="PRINTS" id="PR00690">
    <property type="entry name" value="ADHESNFAMILY"/>
</dbReference>
<comment type="caution">
    <text evidence="6">The sequence shown here is derived from an EMBL/GenBank/DDBJ whole genome shotgun (WGS) entry which is preliminary data.</text>
</comment>
<comment type="similarity">
    <text evidence="5">Belongs to the bacterial solute-binding protein 9 family.</text>
</comment>
<dbReference type="PANTHER" id="PTHR42953:SF1">
    <property type="entry name" value="METAL-BINDING PROTEIN HI_0362-RELATED"/>
    <property type="match status" value="1"/>
</dbReference>
<reference evidence="7" key="1">
    <citation type="journal article" date="2019" name="Int. J. Syst. Evol. Microbiol.">
        <title>The Global Catalogue of Microorganisms (GCM) 10K type strain sequencing project: providing services to taxonomists for standard genome sequencing and annotation.</title>
        <authorList>
            <consortium name="The Broad Institute Genomics Platform"/>
            <consortium name="The Broad Institute Genome Sequencing Center for Infectious Disease"/>
            <person name="Wu L."/>
            <person name="Ma J."/>
        </authorList>
    </citation>
    <scope>NUCLEOTIDE SEQUENCE [LARGE SCALE GENOMIC DNA]</scope>
    <source>
        <strain evidence="7">CCUG 42001</strain>
    </source>
</reference>
<evidence type="ECO:0000313" key="6">
    <source>
        <dbReference type="EMBL" id="MFC6387443.1"/>
    </source>
</evidence>
<dbReference type="PROSITE" id="PS51257">
    <property type="entry name" value="PROKAR_LIPOPROTEIN"/>
    <property type="match status" value="1"/>
</dbReference>
<dbReference type="Proteomes" id="UP001596267">
    <property type="component" value="Unassembled WGS sequence"/>
</dbReference>
<evidence type="ECO:0000256" key="3">
    <source>
        <dbReference type="ARBA" id="ARBA00022723"/>
    </source>
</evidence>
<dbReference type="Gene3D" id="3.40.50.1980">
    <property type="entry name" value="Nitrogenase molybdenum iron protein domain"/>
    <property type="match status" value="2"/>
</dbReference>
<evidence type="ECO:0000256" key="5">
    <source>
        <dbReference type="RuleBase" id="RU003512"/>
    </source>
</evidence>
<accession>A0ABW1WFT7</accession>